<evidence type="ECO:0000259" key="4">
    <source>
        <dbReference type="Pfam" id="PF16561"/>
    </source>
</evidence>
<dbReference type="InterPro" id="IPR011990">
    <property type="entry name" value="TPR-like_helical_dom_sf"/>
</dbReference>
<keyword evidence="1" id="KW-0802">TPR repeat</keyword>
<feature type="domain" description="AMP-activated protein kinase glycogen-binding" evidence="4">
    <location>
        <begin position="480"/>
        <end position="550"/>
    </location>
</feature>
<evidence type="ECO:0000259" key="3">
    <source>
        <dbReference type="Pfam" id="PF00144"/>
    </source>
</evidence>
<evidence type="ECO:0000256" key="1">
    <source>
        <dbReference type="PROSITE-ProRule" id="PRU00339"/>
    </source>
</evidence>
<dbReference type="InterPro" id="IPR050491">
    <property type="entry name" value="AmpC-like"/>
</dbReference>
<feature type="repeat" description="TPR" evidence="1">
    <location>
        <begin position="418"/>
        <end position="451"/>
    </location>
</feature>
<dbReference type="EMBL" id="JAABOO010000004">
    <property type="protein sequence ID" value="NER15079.1"/>
    <property type="molecule type" value="Genomic_DNA"/>
</dbReference>
<dbReference type="Pfam" id="PF00144">
    <property type="entry name" value="Beta-lactamase"/>
    <property type="match status" value="1"/>
</dbReference>
<dbReference type="InterPro" id="IPR014756">
    <property type="entry name" value="Ig_E-set"/>
</dbReference>
<dbReference type="GO" id="GO:0016787">
    <property type="term" value="F:hydrolase activity"/>
    <property type="evidence" value="ECO:0007669"/>
    <property type="project" value="UniProtKB-KW"/>
</dbReference>
<sequence>MILTSVSPKKASFFSFFFLAAISVFPQTNNTGFYDNLLEEYSIPGMSIAVIKDGKVDLSHHGVTSNDTKTPVKLNTVFGAASLSKPAFAYAVMKLVEQGKIDLDKPLYGYLKNKDLEDDERHKQITARMILSHSGGLPNWRRGKLKLMHDPGTKFQYSGEGYVYLARVIEHILQKPVNEFMKDLVFKPLGMDHSGFTWEDRFKTNFASPHDYTGSSKPNWRPEKPVVASSLQTTATDYAKLMMAILQRKGLKRSTYRQMEKPQIEISNSLSWGLGWGIQKSPRRKYLWQWGDNGTFKAFAMIYPDKNEGMVFFVNSYKGLRILPKLVDYLFKDTIPEFDMLKNSMRTRADEKLMLSILKNGYEEGAKAFFFPNSTQINTSLINEGQLSFVAMQLKWRKKFAEEKSLLKAIALAYPKSFRAQKSYAAHCIRHGYKEEGIEYYKKALTIDPENKDILNTIHLLTSDKLTGNVTFVFSDYLWASSVSVIGSFNNWSSSSTPLLKKNGVWTTTIQLEPGNYSYQFMVDGYPLLDPKNQVVINKDGQIGSLLKVE</sequence>
<proteinExistence type="predicted"/>
<dbReference type="Gene3D" id="1.25.40.10">
    <property type="entry name" value="Tetratricopeptide repeat domain"/>
    <property type="match status" value="1"/>
</dbReference>
<dbReference type="Proteomes" id="UP000468581">
    <property type="component" value="Unassembled WGS sequence"/>
</dbReference>
<dbReference type="SUPFAM" id="SSF56601">
    <property type="entry name" value="beta-lactamase/transpeptidase-like"/>
    <property type="match status" value="1"/>
</dbReference>
<dbReference type="AlphaFoldDB" id="A0A6P0UTB4"/>
<reference evidence="5 6" key="1">
    <citation type="submission" date="2020-01" db="EMBL/GenBank/DDBJ databases">
        <title>Leptobacterium flavescens.</title>
        <authorList>
            <person name="Wang G."/>
        </authorList>
    </citation>
    <scope>NUCLEOTIDE SEQUENCE [LARGE SCALE GENOMIC DNA]</scope>
    <source>
        <strain evidence="5 6">KCTC 22160</strain>
    </source>
</reference>
<accession>A0A6P0UTB4</accession>
<dbReference type="SUPFAM" id="SSF48452">
    <property type="entry name" value="TPR-like"/>
    <property type="match status" value="1"/>
</dbReference>
<dbReference type="Gene3D" id="2.60.40.10">
    <property type="entry name" value="Immunoglobulins"/>
    <property type="match status" value="1"/>
</dbReference>
<feature type="signal peptide" evidence="2">
    <location>
        <begin position="1"/>
        <end position="26"/>
    </location>
</feature>
<dbReference type="InterPro" id="IPR019734">
    <property type="entry name" value="TPR_rpt"/>
</dbReference>
<dbReference type="InterPro" id="IPR012338">
    <property type="entry name" value="Beta-lactam/transpept-like"/>
</dbReference>
<evidence type="ECO:0000313" key="6">
    <source>
        <dbReference type="Proteomes" id="UP000468581"/>
    </source>
</evidence>
<evidence type="ECO:0000256" key="2">
    <source>
        <dbReference type="SAM" id="SignalP"/>
    </source>
</evidence>
<feature type="domain" description="Beta-lactamase-related" evidence="3">
    <location>
        <begin position="35"/>
        <end position="319"/>
    </location>
</feature>
<dbReference type="PANTHER" id="PTHR46825:SF9">
    <property type="entry name" value="BETA-LACTAMASE-RELATED DOMAIN-CONTAINING PROTEIN"/>
    <property type="match status" value="1"/>
</dbReference>
<protein>
    <submittedName>
        <fullName evidence="5">Serine hydrolase</fullName>
    </submittedName>
</protein>
<comment type="caution">
    <text evidence="5">The sequence shown here is derived from an EMBL/GenBank/DDBJ whole genome shotgun (WGS) entry which is preliminary data.</text>
</comment>
<feature type="chain" id="PRO_5027090652" evidence="2">
    <location>
        <begin position="27"/>
        <end position="550"/>
    </location>
</feature>
<gene>
    <name evidence="5" type="ORF">GWK08_16615</name>
</gene>
<dbReference type="RefSeq" id="WP_163608377.1">
    <property type="nucleotide sequence ID" value="NZ_JAABOO010000004.1"/>
</dbReference>
<evidence type="ECO:0000313" key="5">
    <source>
        <dbReference type="EMBL" id="NER15079.1"/>
    </source>
</evidence>
<keyword evidence="5" id="KW-0378">Hydrolase</keyword>
<dbReference type="InterPro" id="IPR001466">
    <property type="entry name" value="Beta-lactam-related"/>
</dbReference>
<dbReference type="PROSITE" id="PS50005">
    <property type="entry name" value="TPR"/>
    <property type="match status" value="1"/>
</dbReference>
<dbReference type="PANTHER" id="PTHR46825">
    <property type="entry name" value="D-ALANYL-D-ALANINE-CARBOXYPEPTIDASE/ENDOPEPTIDASE AMPH"/>
    <property type="match status" value="1"/>
</dbReference>
<dbReference type="SUPFAM" id="SSF81296">
    <property type="entry name" value="E set domains"/>
    <property type="match status" value="1"/>
</dbReference>
<dbReference type="InterPro" id="IPR013783">
    <property type="entry name" value="Ig-like_fold"/>
</dbReference>
<keyword evidence="6" id="KW-1185">Reference proteome</keyword>
<keyword evidence="2" id="KW-0732">Signal</keyword>
<organism evidence="5 6">
    <name type="scientific">Leptobacterium flavescens</name>
    <dbReference type="NCBI Taxonomy" id="472055"/>
    <lineage>
        <taxon>Bacteria</taxon>
        <taxon>Pseudomonadati</taxon>
        <taxon>Bacteroidota</taxon>
        <taxon>Flavobacteriia</taxon>
        <taxon>Flavobacteriales</taxon>
        <taxon>Flavobacteriaceae</taxon>
        <taxon>Leptobacterium</taxon>
    </lineage>
</organism>
<dbReference type="Pfam" id="PF16561">
    <property type="entry name" value="AMPK1_CBM"/>
    <property type="match status" value="1"/>
</dbReference>
<name>A0A6P0UTB4_9FLAO</name>
<dbReference type="Gene3D" id="3.40.710.10">
    <property type="entry name" value="DD-peptidase/beta-lactamase superfamily"/>
    <property type="match status" value="1"/>
</dbReference>
<dbReference type="InterPro" id="IPR032640">
    <property type="entry name" value="AMPK1_CBM"/>
</dbReference>